<dbReference type="EMBL" id="CP002736">
    <property type="protein sequence ID" value="AEF94946.1"/>
    <property type="molecule type" value="Genomic_DNA"/>
</dbReference>
<organism evidence="2 3">
    <name type="scientific">Desulfotomaculum nigrificans (strain DSM 14880 / VKM B-2319 / CO-1-SRB)</name>
    <name type="common">Desulfotomaculum carboxydivorans</name>
    <dbReference type="NCBI Taxonomy" id="868595"/>
    <lineage>
        <taxon>Bacteria</taxon>
        <taxon>Bacillati</taxon>
        <taxon>Bacillota</taxon>
        <taxon>Clostridia</taxon>
        <taxon>Eubacteriales</taxon>
        <taxon>Desulfotomaculaceae</taxon>
        <taxon>Desulfotomaculum</taxon>
    </lineage>
</organism>
<gene>
    <name evidence="2" type="ordered locus">Desca_2107</name>
</gene>
<feature type="domain" description="Cyclodeaminase/cyclohydrolase" evidence="1">
    <location>
        <begin position="9"/>
        <end position="188"/>
    </location>
</feature>
<sequence>MMLDFLNWSVQELLDKAAAPAPEPGGGGVSAIAAGLGSGMLTMVARITADSPKYKDVEREVRQLIVSLEKNTETLKSLARQDVEAYNNFMAALALPKDTPEEKALREEKKQQAAKLSAEVPMEIARTCLANLKAAASLAAVGSKPAISDVGVGAYLLEACLKSALLMVDANLAYINDQQFTHELLREKEILVFEAQKTCQTALERVRSRMK</sequence>
<dbReference type="HOGENOM" id="CLU_088419_0_1_9"/>
<dbReference type="AlphaFoldDB" id="F6B9Q0"/>
<evidence type="ECO:0000259" key="1">
    <source>
        <dbReference type="Pfam" id="PF04961"/>
    </source>
</evidence>
<dbReference type="RefSeq" id="WP_003543144.1">
    <property type="nucleotide sequence ID" value="NC_015565.1"/>
</dbReference>
<evidence type="ECO:0000313" key="2">
    <source>
        <dbReference type="EMBL" id="AEF94946.1"/>
    </source>
</evidence>
<dbReference type="SUPFAM" id="SSF101262">
    <property type="entry name" value="Methenyltetrahydrofolate cyclohydrolase-like"/>
    <property type="match status" value="1"/>
</dbReference>
<dbReference type="InterPro" id="IPR007044">
    <property type="entry name" value="Cyclodeamin/CycHdrlase"/>
</dbReference>
<dbReference type="Proteomes" id="UP000009226">
    <property type="component" value="Chromosome"/>
</dbReference>
<dbReference type="InterPro" id="IPR036178">
    <property type="entry name" value="Formintransfe-cycloase-like_sf"/>
</dbReference>
<keyword evidence="2" id="KW-0808">Transferase</keyword>
<dbReference type="Pfam" id="PF04961">
    <property type="entry name" value="FTCD_C"/>
    <property type="match status" value="1"/>
</dbReference>
<dbReference type="eggNOG" id="COG3404">
    <property type="taxonomic scope" value="Bacteria"/>
</dbReference>
<name>F6B9Q0_DESCC</name>
<protein>
    <submittedName>
        <fullName evidence="2">Formiminotransferase-cyclodeaminase</fullName>
    </submittedName>
</protein>
<keyword evidence="3" id="KW-1185">Reference proteome</keyword>
<evidence type="ECO:0000313" key="3">
    <source>
        <dbReference type="Proteomes" id="UP000009226"/>
    </source>
</evidence>
<proteinExistence type="predicted"/>
<accession>F6B9Q0</accession>
<dbReference type="STRING" id="868595.Desca_2107"/>
<dbReference type="GO" id="GO:0016740">
    <property type="term" value="F:transferase activity"/>
    <property type="evidence" value="ECO:0007669"/>
    <property type="project" value="UniProtKB-KW"/>
</dbReference>
<reference evidence="2 3" key="1">
    <citation type="submission" date="2011-05" db="EMBL/GenBank/DDBJ databases">
        <title>Complete sequence of Desulfotomaculum carboxydivorans CO-1-SRB.</title>
        <authorList>
            <consortium name="US DOE Joint Genome Institute"/>
            <person name="Lucas S."/>
            <person name="Han J."/>
            <person name="Lapidus A."/>
            <person name="Cheng J.-F."/>
            <person name="Goodwin L."/>
            <person name="Pitluck S."/>
            <person name="Peters L."/>
            <person name="Mikhailova N."/>
            <person name="Lu M."/>
            <person name="Han C."/>
            <person name="Tapia R."/>
            <person name="Land M."/>
            <person name="Hauser L."/>
            <person name="Kyrpides N."/>
            <person name="Ivanova N."/>
            <person name="Pagani I."/>
            <person name="Stams A."/>
            <person name="Plugge C."/>
            <person name="Muyzer G."/>
            <person name="Kuever J."/>
            <person name="Parshina S."/>
            <person name="Ivanova A."/>
            <person name="Nazina T."/>
            <person name="Woyke T."/>
        </authorList>
    </citation>
    <scope>NUCLEOTIDE SEQUENCE [LARGE SCALE GENOMIC DNA]</scope>
    <source>
        <strain evidence="3">DSM 14880 / VKM B-2319 / CO-1-SRB</strain>
    </source>
</reference>
<dbReference type="Gene3D" id="1.20.120.680">
    <property type="entry name" value="Formiminotetrahydrofolate cyclodeaminase monomer, up-and-down helical bundle"/>
    <property type="match status" value="1"/>
</dbReference>
<dbReference type="KEGG" id="dca:Desca_2107"/>